<dbReference type="Gene3D" id="1.10.1740.10">
    <property type="match status" value="1"/>
</dbReference>
<name>A0A1G2G8R6_9BACT</name>
<comment type="caution">
    <text evidence="1">The sequence shown here is derived from an EMBL/GenBank/DDBJ whole genome shotgun (WGS) entry which is preliminary data.</text>
</comment>
<reference evidence="1 2" key="1">
    <citation type="journal article" date="2016" name="Nat. Commun.">
        <title>Thousands of microbial genomes shed light on interconnected biogeochemical processes in an aquifer system.</title>
        <authorList>
            <person name="Anantharaman K."/>
            <person name="Brown C.T."/>
            <person name="Hug L.A."/>
            <person name="Sharon I."/>
            <person name="Castelle C.J."/>
            <person name="Probst A.J."/>
            <person name="Thomas B.C."/>
            <person name="Singh A."/>
            <person name="Wilkins M.J."/>
            <person name="Karaoz U."/>
            <person name="Brodie E.L."/>
            <person name="Williams K.H."/>
            <person name="Hubbard S.S."/>
            <person name="Banfield J.F."/>
        </authorList>
    </citation>
    <scope>NUCLEOTIDE SEQUENCE [LARGE SCALE GENOMIC DNA]</scope>
</reference>
<proteinExistence type="predicted"/>
<dbReference type="GO" id="GO:0003700">
    <property type="term" value="F:DNA-binding transcription factor activity"/>
    <property type="evidence" value="ECO:0007669"/>
    <property type="project" value="InterPro"/>
</dbReference>
<accession>A0A1G2G8R6</accession>
<dbReference type="EMBL" id="MHNN01000013">
    <property type="protein sequence ID" value="OGZ46268.1"/>
    <property type="molecule type" value="Genomic_DNA"/>
</dbReference>
<dbReference type="SUPFAM" id="SSF88946">
    <property type="entry name" value="Sigma2 domain of RNA polymerase sigma factors"/>
    <property type="match status" value="1"/>
</dbReference>
<evidence type="ECO:0000313" key="2">
    <source>
        <dbReference type="Proteomes" id="UP000176576"/>
    </source>
</evidence>
<dbReference type="AlphaFoldDB" id="A0A1G2G8R6"/>
<evidence type="ECO:0000313" key="1">
    <source>
        <dbReference type="EMBL" id="OGZ46268.1"/>
    </source>
</evidence>
<protein>
    <recommendedName>
        <fullName evidence="3">RNA polymerase sigma-70 region 2 domain-containing protein</fullName>
    </recommendedName>
</protein>
<dbReference type="GO" id="GO:0006352">
    <property type="term" value="P:DNA-templated transcription initiation"/>
    <property type="evidence" value="ECO:0007669"/>
    <property type="project" value="InterPro"/>
</dbReference>
<dbReference type="STRING" id="1802117.A3J54_00485"/>
<dbReference type="InterPro" id="IPR013325">
    <property type="entry name" value="RNA_pol_sigma_r2"/>
</dbReference>
<evidence type="ECO:0008006" key="3">
    <source>
        <dbReference type="Google" id="ProtNLM"/>
    </source>
</evidence>
<sequence>MMTKKQDVQQKAVLTLAYHDYAKGMNSYSFFKVHNHATSDDLVQDAFIKTWGYLTKGTKFNK</sequence>
<organism evidence="1 2">
    <name type="scientific">Candidatus Ryanbacteria bacterium RIFCSPHIGHO2_02_FULL_45_13b</name>
    <dbReference type="NCBI Taxonomy" id="1802117"/>
    <lineage>
        <taxon>Bacteria</taxon>
        <taxon>Candidatus Ryaniibacteriota</taxon>
    </lineage>
</organism>
<gene>
    <name evidence="1" type="ORF">A3J54_00485</name>
</gene>
<dbReference type="Proteomes" id="UP000176576">
    <property type="component" value="Unassembled WGS sequence"/>
</dbReference>